<keyword evidence="13" id="KW-1185">Reference proteome</keyword>
<evidence type="ECO:0000256" key="9">
    <source>
        <dbReference type="PIRNR" id="PIRNR003128"/>
    </source>
</evidence>
<evidence type="ECO:0000256" key="4">
    <source>
        <dbReference type="ARBA" id="ARBA00022741"/>
    </source>
</evidence>
<reference evidence="12 13" key="1">
    <citation type="submission" date="2019-04" db="EMBL/GenBank/DDBJ databases">
        <authorList>
            <person name="Van Vliet M D."/>
        </authorList>
    </citation>
    <scope>NUCLEOTIDE SEQUENCE [LARGE SCALE GENOMIC DNA]</scope>
    <source>
        <strain evidence="12 13">F1</strain>
    </source>
</reference>
<dbReference type="InterPro" id="IPR003395">
    <property type="entry name" value="RecF/RecN/SMC_N"/>
</dbReference>
<dbReference type="PANTHER" id="PTHR11059:SF0">
    <property type="entry name" value="DNA REPAIR PROTEIN RECN"/>
    <property type="match status" value="1"/>
</dbReference>
<sequence>MLRTLKIKNLALVDDVQVGFNEGLNVITGETGAGKSLMIGALRLLLGERADKSMIRTGETSCSVHAEFGLTDTAQVDAILLDIGMEPCDGGLLIIRRIITETSSKTMVNDDPVTLQVLKRLGEVLVDMHGPYDHQSLLDQGVQLEILDAFGQLAETKAAYAVEYVKYREIQKQIDALNSDNEEDLERQIEFLDYRVNEIEAANLSEDEEAEVEEEHSLIANAQQVIGLANGAVSALTEGEGCAFDGLATAQQALNQLVKLLPEAQDWHDEIESAVTSVQEVVRSIESSAAGIEGSAERMQWLDDRLTTYQTLKRKYGTTVEDVLANGETWKQQLQELRGRDKRREELRREQELVYKALEQAGLKLRSARENVADNLSECVTRELVDIGFEHGFFDVQINPCPPGASGMDEIEFGFAPNAGEDMRPLRMIASSGEISRVMLATKAVLAKQDQIPVLVFDEIDANIGGEIGGAVGRKLAQVARCHQLLCITHLPQVAACGTTHLAVSKKVEDGRTFTEVELLDDETRPEEIARMLGGKDSTNVTLQHAREMLGLF</sequence>
<evidence type="ECO:0000256" key="6">
    <source>
        <dbReference type="ARBA" id="ARBA00022840"/>
    </source>
</evidence>
<evidence type="ECO:0000313" key="12">
    <source>
        <dbReference type="EMBL" id="VGO14139.1"/>
    </source>
</evidence>
<dbReference type="Gene3D" id="3.40.50.300">
    <property type="entry name" value="P-loop containing nucleotide triphosphate hydrolases"/>
    <property type="match status" value="2"/>
</dbReference>
<keyword evidence="7 9" id="KW-0234">DNA repair</keyword>
<evidence type="ECO:0000259" key="11">
    <source>
        <dbReference type="Pfam" id="PF02463"/>
    </source>
</evidence>
<dbReference type="GO" id="GO:0006281">
    <property type="term" value="P:DNA repair"/>
    <property type="evidence" value="ECO:0007669"/>
    <property type="project" value="UniProtKB-KW"/>
</dbReference>
<feature type="domain" description="RecF/RecN/SMC N-terminal" evidence="11">
    <location>
        <begin position="2"/>
        <end position="506"/>
    </location>
</feature>
<protein>
    <recommendedName>
        <fullName evidence="3 9">DNA repair protein RecN</fullName>
    </recommendedName>
    <alternativeName>
        <fullName evidence="8 9">Recombination protein N</fullName>
    </alternativeName>
</protein>
<dbReference type="GO" id="GO:0043590">
    <property type="term" value="C:bacterial nucleoid"/>
    <property type="evidence" value="ECO:0007669"/>
    <property type="project" value="TreeGrafter"/>
</dbReference>
<dbReference type="NCBIfam" id="TIGR00634">
    <property type="entry name" value="recN"/>
    <property type="match status" value="1"/>
</dbReference>
<dbReference type="GO" id="GO:0009432">
    <property type="term" value="P:SOS response"/>
    <property type="evidence" value="ECO:0007669"/>
    <property type="project" value="TreeGrafter"/>
</dbReference>
<dbReference type="Pfam" id="PF02463">
    <property type="entry name" value="SMC_N"/>
    <property type="match status" value="1"/>
</dbReference>
<dbReference type="GO" id="GO:0006310">
    <property type="term" value="P:DNA recombination"/>
    <property type="evidence" value="ECO:0007669"/>
    <property type="project" value="InterPro"/>
</dbReference>
<keyword evidence="6" id="KW-0067">ATP-binding</keyword>
<dbReference type="AlphaFoldDB" id="A0A6C2U2W0"/>
<evidence type="ECO:0000256" key="7">
    <source>
        <dbReference type="ARBA" id="ARBA00023204"/>
    </source>
</evidence>
<name>A0A6C2U2W0_PONDE</name>
<dbReference type="SUPFAM" id="SSF52540">
    <property type="entry name" value="P-loop containing nucleoside triphosphate hydrolases"/>
    <property type="match status" value="2"/>
</dbReference>
<accession>A0A6C2U2W0</accession>
<dbReference type="Proteomes" id="UP000366872">
    <property type="component" value="Unassembled WGS sequence"/>
</dbReference>
<gene>
    <name evidence="12" type="primary">recN</name>
    <name evidence="12" type="ORF">PDESU_02698</name>
</gene>
<dbReference type="PANTHER" id="PTHR11059">
    <property type="entry name" value="DNA REPAIR PROTEIN RECN"/>
    <property type="match status" value="1"/>
</dbReference>
<proteinExistence type="inferred from homology"/>
<dbReference type="CDD" id="cd03241">
    <property type="entry name" value="ABC_RecN"/>
    <property type="match status" value="2"/>
</dbReference>
<dbReference type="GO" id="GO:0005524">
    <property type="term" value="F:ATP binding"/>
    <property type="evidence" value="ECO:0007669"/>
    <property type="project" value="UniProtKB-KW"/>
</dbReference>
<comment type="function">
    <text evidence="1 9">May be involved in recombinational repair of damaged DNA.</text>
</comment>
<evidence type="ECO:0000256" key="2">
    <source>
        <dbReference type="ARBA" id="ARBA00009441"/>
    </source>
</evidence>
<keyword evidence="10" id="KW-0175">Coiled coil</keyword>
<evidence type="ECO:0000256" key="10">
    <source>
        <dbReference type="SAM" id="Coils"/>
    </source>
</evidence>
<evidence type="ECO:0000256" key="8">
    <source>
        <dbReference type="ARBA" id="ARBA00033408"/>
    </source>
</evidence>
<evidence type="ECO:0000313" key="13">
    <source>
        <dbReference type="Proteomes" id="UP000366872"/>
    </source>
</evidence>
<keyword evidence="5 9" id="KW-0227">DNA damage</keyword>
<evidence type="ECO:0000256" key="1">
    <source>
        <dbReference type="ARBA" id="ARBA00003618"/>
    </source>
</evidence>
<comment type="similarity">
    <text evidence="2 9">Belongs to the RecN family.</text>
</comment>
<organism evidence="12 13">
    <name type="scientific">Pontiella desulfatans</name>
    <dbReference type="NCBI Taxonomy" id="2750659"/>
    <lineage>
        <taxon>Bacteria</taxon>
        <taxon>Pseudomonadati</taxon>
        <taxon>Kiritimatiellota</taxon>
        <taxon>Kiritimatiellia</taxon>
        <taxon>Kiritimatiellales</taxon>
        <taxon>Pontiellaceae</taxon>
        <taxon>Pontiella</taxon>
    </lineage>
</organism>
<dbReference type="PIRSF" id="PIRSF003128">
    <property type="entry name" value="RecN"/>
    <property type="match status" value="1"/>
</dbReference>
<dbReference type="RefSeq" id="WP_136079644.1">
    <property type="nucleotide sequence ID" value="NZ_CAAHFG010000001.1"/>
</dbReference>
<dbReference type="InterPro" id="IPR004604">
    <property type="entry name" value="DNA_recomb/repair_RecN"/>
</dbReference>
<feature type="coiled-coil region" evidence="10">
    <location>
        <begin position="167"/>
        <end position="202"/>
    </location>
</feature>
<dbReference type="InterPro" id="IPR027417">
    <property type="entry name" value="P-loop_NTPase"/>
</dbReference>
<evidence type="ECO:0000256" key="3">
    <source>
        <dbReference type="ARBA" id="ARBA00021315"/>
    </source>
</evidence>
<keyword evidence="4" id="KW-0547">Nucleotide-binding</keyword>
<dbReference type="EMBL" id="CAAHFG010000001">
    <property type="protein sequence ID" value="VGO14139.1"/>
    <property type="molecule type" value="Genomic_DNA"/>
</dbReference>
<evidence type="ECO:0000256" key="5">
    <source>
        <dbReference type="ARBA" id="ARBA00022763"/>
    </source>
</evidence>